<evidence type="ECO:0000259" key="3">
    <source>
        <dbReference type="Pfam" id="PF18914"/>
    </source>
</evidence>
<feature type="region of interest" description="Disordered" evidence="1">
    <location>
        <begin position="1"/>
        <end position="24"/>
    </location>
</feature>
<feature type="domain" description="DUF5666" evidence="3">
    <location>
        <begin position="165"/>
        <end position="221"/>
    </location>
</feature>
<feature type="transmembrane region" description="Helical" evidence="2">
    <location>
        <begin position="27"/>
        <end position="51"/>
    </location>
</feature>
<accession>A0ABS5AJ24</accession>
<feature type="domain" description="DUF5666" evidence="3">
    <location>
        <begin position="97"/>
        <end position="152"/>
    </location>
</feature>
<evidence type="ECO:0000313" key="5">
    <source>
        <dbReference type="Proteomes" id="UP001519363"/>
    </source>
</evidence>
<proteinExistence type="predicted"/>
<feature type="region of interest" description="Disordered" evidence="1">
    <location>
        <begin position="63"/>
        <end position="91"/>
    </location>
</feature>
<comment type="caution">
    <text evidence="4">The sequence shown here is derived from an EMBL/GenBank/DDBJ whole genome shotgun (WGS) entry which is preliminary data.</text>
</comment>
<name>A0ABS5AJ24_9PSEU</name>
<dbReference type="RefSeq" id="WP_086784622.1">
    <property type="nucleotide sequence ID" value="NZ_JAGIOO010000001.1"/>
</dbReference>
<dbReference type="Pfam" id="PF18914">
    <property type="entry name" value="DUF5666"/>
    <property type="match status" value="2"/>
</dbReference>
<keyword evidence="2" id="KW-1133">Transmembrane helix</keyword>
<keyword evidence="2" id="KW-0472">Membrane</keyword>
<keyword evidence="5" id="KW-1185">Reference proteome</keyword>
<dbReference type="Proteomes" id="UP001519363">
    <property type="component" value="Unassembled WGS sequence"/>
</dbReference>
<organism evidence="4 5">
    <name type="scientific">Crossiella equi</name>
    <dbReference type="NCBI Taxonomy" id="130796"/>
    <lineage>
        <taxon>Bacteria</taxon>
        <taxon>Bacillati</taxon>
        <taxon>Actinomycetota</taxon>
        <taxon>Actinomycetes</taxon>
        <taxon>Pseudonocardiales</taxon>
        <taxon>Pseudonocardiaceae</taxon>
        <taxon>Crossiella</taxon>
    </lineage>
</organism>
<keyword evidence="2" id="KW-0812">Transmembrane</keyword>
<dbReference type="InterPro" id="IPR043724">
    <property type="entry name" value="DUF5666"/>
</dbReference>
<gene>
    <name evidence="4" type="ORF">JOF53_005452</name>
</gene>
<sequence>MSEQPLIVPVPDEQPPARPGPPRRRGLLALGAVLVAGVAGAAVGAVLLGGLTGTEQPSGQLALAGSAGQVQEAAAPERQRPHRPGRGVPEGSTVLLGTLKSVADNAVTVTRDSGGDLTVSTDSRTRVRGQGVTALRELKPGGRVVVRVDKDGKALRVAVPKAHVTGTVTKVDGDRATVLGQSGLAVVVDVSSITDKPKVGDVVAVRGVAADAGGLLKADRVRQVPARR</sequence>
<evidence type="ECO:0000256" key="1">
    <source>
        <dbReference type="SAM" id="MobiDB-lite"/>
    </source>
</evidence>
<protein>
    <recommendedName>
        <fullName evidence="3">DUF5666 domain-containing protein</fullName>
    </recommendedName>
</protein>
<reference evidence="4 5" key="1">
    <citation type="submission" date="2021-03" db="EMBL/GenBank/DDBJ databases">
        <title>Sequencing the genomes of 1000 actinobacteria strains.</title>
        <authorList>
            <person name="Klenk H.-P."/>
        </authorList>
    </citation>
    <scope>NUCLEOTIDE SEQUENCE [LARGE SCALE GENOMIC DNA]</scope>
    <source>
        <strain evidence="4 5">DSM 44580</strain>
    </source>
</reference>
<evidence type="ECO:0000313" key="4">
    <source>
        <dbReference type="EMBL" id="MBP2476580.1"/>
    </source>
</evidence>
<evidence type="ECO:0000256" key="2">
    <source>
        <dbReference type="SAM" id="Phobius"/>
    </source>
</evidence>
<dbReference type="EMBL" id="JAGIOO010000001">
    <property type="protein sequence ID" value="MBP2476580.1"/>
    <property type="molecule type" value="Genomic_DNA"/>
</dbReference>